<dbReference type="AlphaFoldDB" id="A0A839F4T5"/>
<sequence>MLGKGRPPEQVDVRASAAALARVKSGQRYIFGYSLARADARDPLRTVADPRGATLLSSIGLDPALFDDTPLARSILKAGRSEHGRESRRFFDLLLRGLESQDASLQYLAAGEIALEPEISERFEDERARARVEKVARDQHTPPHVRASLLQSAASRPGELGDWWRSVAMDVVTTTPSGGYSRESSESAELILLALEELDQHAVPVAADALSRWVRSPSPPVVERACLMLRKLSAPAERDAIRDALAEPGLPEQTRKFLNDHLRRLDVMDAKLKARKGGAD</sequence>
<gene>
    <name evidence="1" type="ORF">FHW12_002771</name>
</gene>
<evidence type="ECO:0008006" key="3">
    <source>
        <dbReference type="Google" id="ProtNLM"/>
    </source>
</evidence>
<evidence type="ECO:0000313" key="1">
    <source>
        <dbReference type="EMBL" id="MBA8888538.1"/>
    </source>
</evidence>
<keyword evidence="2" id="KW-1185">Reference proteome</keyword>
<dbReference type="EMBL" id="JACGXL010000004">
    <property type="protein sequence ID" value="MBA8888538.1"/>
    <property type="molecule type" value="Genomic_DNA"/>
</dbReference>
<organism evidence="1 2">
    <name type="scientific">Dokdonella fugitiva</name>
    <dbReference type="NCBI Taxonomy" id="328517"/>
    <lineage>
        <taxon>Bacteria</taxon>
        <taxon>Pseudomonadati</taxon>
        <taxon>Pseudomonadota</taxon>
        <taxon>Gammaproteobacteria</taxon>
        <taxon>Lysobacterales</taxon>
        <taxon>Rhodanobacteraceae</taxon>
        <taxon>Dokdonella</taxon>
    </lineage>
</organism>
<evidence type="ECO:0000313" key="2">
    <source>
        <dbReference type="Proteomes" id="UP000550401"/>
    </source>
</evidence>
<comment type="caution">
    <text evidence="1">The sequence shown here is derived from an EMBL/GenBank/DDBJ whole genome shotgun (WGS) entry which is preliminary data.</text>
</comment>
<dbReference type="Proteomes" id="UP000550401">
    <property type="component" value="Unassembled WGS sequence"/>
</dbReference>
<accession>A0A839F4T5</accession>
<name>A0A839F4T5_9GAMM</name>
<protein>
    <recommendedName>
        <fullName evidence="3">HEAT repeat protein</fullName>
    </recommendedName>
</protein>
<proteinExistence type="predicted"/>
<reference evidence="1 2" key="1">
    <citation type="submission" date="2020-07" db="EMBL/GenBank/DDBJ databases">
        <title>Genomic Encyclopedia of Type Strains, Phase IV (KMG-V): Genome sequencing to study the core and pangenomes of soil and plant-associated prokaryotes.</title>
        <authorList>
            <person name="Whitman W."/>
        </authorList>
    </citation>
    <scope>NUCLEOTIDE SEQUENCE [LARGE SCALE GENOMIC DNA]</scope>
    <source>
        <strain evidence="1 2">RH2WT43</strain>
    </source>
</reference>